<dbReference type="EMBL" id="CYZE01000028">
    <property type="protein sequence ID" value="CUP39667.1"/>
    <property type="molecule type" value="Genomic_DNA"/>
</dbReference>
<organism evidence="2 3">
    <name type="scientific">Hungatella hathewayi</name>
    <dbReference type="NCBI Taxonomy" id="154046"/>
    <lineage>
        <taxon>Bacteria</taxon>
        <taxon>Bacillati</taxon>
        <taxon>Bacillota</taxon>
        <taxon>Clostridia</taxon>
        <taxon>Lachnospirales</taxon>
        <taxon>Lachnospiraceae</taxon>
        <taxon>Hungatella</taxon>
    </lineage>
</organism>
<dbReference type="AlphaFoldDB" id="A0A174MYC9"/>
<evidence type="ECO:0000313" key="2">
    <source>
        <dbReference type="EMBL" id="CUP39667.1"/>
    </source>
</evidence>
<evidence type="ECO:0000313" key="3">
    <source>
        <dbReference type="Proteomes" id="UP000095651"/>
    </source>
</evidence>
<proteinExistence type="predicted"/>
<sequence length="82" mass="9796">MKTYELAIREIAAAHEKLGEPMKKEERELLEAMNTYQLAQELNLAKEALSLRQMEEFLELTRKVEENERRRMAKQEQEEKTT</sequence>
<dbReference type="Proteomes" id="UP000095651">
    <property type="component" value="Unassembled WGS sequence"/>
</dbReference>
<evidence type="ECO:0000256" key="1">
    <source>
        <dbReference type="SAM" id="Coils"/>
    </source>
</evidence>
<accession>A0A174MYC9</accession>
<dbReference type="RefSeq" id="WP_055660514.1">
    <property type="nucleotide sequence ID" value="NZ_CABIXC010000028.1"/>
</dbReference>
<reference evidence="2 3" key="1">
    <citation type="submission" date="2015-09" db="EMBL/GenBank/DDBJ databases">
        <authorList>
            <consortium name="Pathogen Informatics"/>
        </authorList>
    </citation>
    <scope>NUCLEOTIDE SEQUENCE [LARGE SCALE GENOMIC DNA]</scope>
    <source>
        <strain evidence="2 3">2789STDY5608850</strain>
    </source>
</reference>
<gene>
    <name evidence="2" type="ORF">ERS852407_05820</name>
</gene>
<name>A0A174MYC9_9FIRM</name>
<protein>
    <submittedName>
        <fullName evidence="2">Uncharacterized protein</fullName>
    </submittedName>
</protein>
<feature type="coiled-coil region" evidence="1">
    <location>
        <begin position="22"/>
        <end position="78"/>
    </location>
</feature>
<keyword evidence="1" id="KW-0175">Coiled coil</keyword>